<name>A0A2S7KNP9_9FLAO</name>
<dbReference type="Pfam" id="PF03567">
    <property type="entry name" value="Sulfotransfer_2"/>
    <property type="match status" value="1"/>
</dbReference>
<comment type="caution">
    <text evidence="1">The sequence shown here is derived from an EMBL/GenBank/DDBJ whole genome shotgun (WGS) entry which is preliminary data.</text>
</comment>
<dbReference type="InterPro" id="IPR005331">
    <property type="entry name" value="Sulfotransferase"/>
</dbReference>
<dbReference type="AlphaFoldDB" id="A0A2S7KNP9"/>
<reference evidence="1 2" key="1">
    <citation type="submission" date="2016-11" db="EMBL/GenBank/DDBJ databases">
        <title>Trade-off between light-utilization and light-protection in marine flavobacteria.</title>
        <authorList>
            <person name="Kumagai Y."/>
        </authorList>
    </citation>
    <scope>NUCLEOTIDE SEQUENCE [LARGE SCALE GENOMIC DNA]</scope>
    <source>
        <strain evidence="1 2">NBRC 107741</strain>
    </source>
</reference>
<keyword evidence="2" id="KW-1185">Reference proteome</keyword>
<dbReference type="OrthoDB" id="288532at2"/>
<protein>
    <recommendedName>
        <fullName evidence="3">Sulfotransferase family protein</fullName>
    </recommendedName>
</protein>
<sequence>MSAQEIHKSEYDSFFWLHIKKSAGISTRKLLQPHYVEVVRGKKPQNFIQSDRSQYNDILNNFRVVLGEYQFKRALFAKKFLYKEQWDNIYSFAFAREPVDRCVSMFFYLFYGKDLSLPRKIYNTYRNIRTYGKPLNSLTGQFDLFLDLVQQAHEDRTSIYIPRGLHFTTHTASVFDDVTDTEGKVLLTEIFKLENLLMGVKRAHEACGLPMNNPEVDVRSNRGKNKKEFSPSVEQRRKIESIFYKDFELYENAN</sequence>
<dbReference type="InterPro" id="IPR027417">
    <property type="entry name" value="P-loop_NTPase"/>
</dbReference>
<evidence type="ECO:0000313" key="2">
    <source>
        <dbReference type="Proteomes" id="UP000239800"/>
    </source>
</evidence>
<organism evidence="1 2">
    <name type="scientific">Aureitalea marina</name>
    <dbReference type="NCBI Taxonomy" id="930804"/>
    <lineage>
        <taxon>Bacteria</taxon>
        <taxon>Pseudomonadati</taxon>
        <taxon>Bacteroidota</taxon>
        <taxon>Flavobacteriia</taxon>
        <taxon>Flavobacteriales</taxon>
        <taxon>Flavobacteriaceae</taxon>
        <taxon>Aureitalea</taxon>
    </lineage>
</organism>
<dbReference type="Gene3D" id="3.40.50.300">
    <property type="entry name" value="P-loop containing nucleotide triphosphate hydrolases"/>
    <property type="match status" value="1"/>
</dbReference>
<gene>
    <name evidence="1" type="ORF">BST85_04455</name>
</gene>
<evidence type="ECO:0000313" key="1">
    <source>
        <dbReference type="EMBL" id="PQB04237.1"/>
    </source>
</evidence>
<dbReference type="GO" id="GO:0008146">
    <property type="term" value="F:sulfotransferase activity"/>
    <property type="evidence" value="ECO:0007669"/>
    <property type="project" value="InterPro"/>
</dbReference>
<dbReference type="Proteomes" id="UP000239800">
    <property type="component" value="Unassembled WGS sequence"/>
</dbReference>
<proteinExistence type="predicted"/>
<dbReference type="GO" id="GO:0016020">
    <property type="term" value="C:membrane"/>
    <property type="evidence" value="ECO:0007669"/>
    <property type="project" value="InterPro"/>
</dbReference>
<dbReference type="EMBL" id="MQUB01000001">
    <property type="protein sequence ID" value="PQB04237.1"/>
    <property type="molecule type" value="Genomic_DNA"/>
</dbReference>
<dbReference type="RefSeq" id="WP_104812165.1">
    <property type="nucleotide sequence ID" value="NZ_MQUB01000001.1"/>
</dbReference>
<evidence type="ECO:0008006" key="3">
    <source>
        <dbReference type="Google" id="ProtNLM"/>
    </source>
</evidence>
<accession>A0A2S7KNP9</accession>